<protein>
    <recommendedName>
        <fullName evidence="1">Response regulatory domain-containing protein</fullName>
    </recommendedName>
</protein>
<dbReference type="GO" id="GO:0000160">
    <property type="term" value="P:phosphorelay signal transduction system"/>
    <property type="evidence" value="ECO:0007669"/>
    <property type="project" value="InterPro"/>
</dbReference>
<gene>
    <name evidence="2" type="ORF">S12H4_52932</name>
</gene>
<dbReference type="InterPro" id="IPR001789">
    <property type="entry name" value="Sig_transdc_resp-reg_receiver"/>
</dbReference>
<dbReference type="CDD" id="cd17535">
    <property type="entry name" value="REC_NarL-like"/>
    <property type="match status" value="1"/>
</dbReference>
<dbReference type="PANTHER" id="PTHR45566:SF2">
    <property type="entry name" value="NARL SUBFAMILY"/>
    <property type="match status" value="1"/>
</dbReference>
<dbReference type="Gene3D" id="3.40.50.2300">
    <property type="match status" value="1"/>
</dbReference>
<comment type="caution">
    <text evidence="2">The sequence shown here is derived from an EMBL/GenBank/DDBJ whole genome shotgun (WGS) entry which is preliminary data.</text>
</comment>
<dbReference type="InterPro" id="IPR058245">
    <property type="entry name" value="NreC/VraR/RcsB-like_REC"/>
</dbReference>
<dbReference type="Pfam" id="PF00072">
    <property type="entry name" value="Response_reg"/>
    <property type="match status" value="1"/>
</dbReference>
<proteinExistence type="predicted"/>
<name>X1U317_9ZZZZ</name>
<dbReference type="PROSITE" id="PS50110">
    <property type="entry name" value="RESPONSE_REGULATORY"/>
    <property type="match status" value="1"/>
</dbReference>
<dbReference type="InterPro" id="IPR011006">
    <property type="entry name" value="CheY-like_superfamily"/>
</dbReference>
<dbReference type="PANTHER" id="PTHR45566">
    <property type="entry name" value="HTH-TYPE TRANSCRIPTIONAL REGULATOR YHJB-RELATED"/>
    <property type="match status" value="1"/>
</dbReference>
<evidence type="ECO:0000313" key="2">
    <source>
        <dbReference type="EMBL" id="GAJ11909.1"/>
    </source>
</evidence>
<dbReference type="AlphaFoldDB" id="X1U317"/>
<evidence type="ECO:0000259" key="1">
    <source>
        <dbReference type="PROSITE" id="PS50110"/>
    </source>
</evidence>
<dbReference type="EMBL" id="BARW01033638">
    <property type="protein sequence ID" value="GAJ11909.1"/>
    <property type="molecule type" value="Genomic_DNA"/>
</dbReference>
<dbReference type="SUPFAM" id="SSF52172">
    <property type="entry name" value="CheY-like"/>
    <property type="match status" value="1"/>
</dbReference>
<accession>X1U317</accession>
<organism evidence="2">
    <name type="scientific">marine sediment metagenome</name>
    <dbReference type="NCBI Taxonomy" id="412755"/>
    <lineage>
        <taxon>unclassified sequences</taxon>
        <taxon>metagenomes</taxon>
        <taxon>ecological metagenomes</taxon>
    </lineage>
</organism>
<reference evidence="2" key="1">
    <citation type="journal article" date="2014" name="Front. Microbiol.">
        <title>High frequency of phylogenetically diverse reductive dehalogenase-homologous genes in deep subseafloor sedimentary metagenomes.</title>
        <authorList>
            <person name="Kawai M."/>
            <person name="Futagami T."/>
            <person name="Toyoda A."/>
            <person name="Takaki Y."/>
            <person name="Nishi S."/>
            <person name="Hori S."/>
            <person name="Arai W."/>
            <person name="Tsubouchi T."/>
            <person name="Morono Y."/>
            <person name="Uchiyama I."/>
            <person name="Ito T."/>
            <person name="Fujiyama A."/>
            <person name="Inagaki F."/>
            <person name="Takami H."/>
        </authorList>
    </citation>
    <scope>NUCLEOTIDE SEQUENCE</scope>
    <source>
        <strain evidence="2">Expedition CK06-06</strain>
    </source>
</reference>
<dbReference type="SMART" id="SM00448">
    <property type="entry name" value="REC"/>
    <property type="match status" value="1"/>
</dbReference>
<sequence length="144" mass="15935">MLVPRIEKLLDRVTKKIRVLVVDDHAVVRDGIRAVLALQRDMQVVGEAIDGRDAVDKTGKLLPDVVLMDIVMPGMNGLEAAKEICSQFHQAKVLMLTQYDDEENILASQQIGAFGFIPKTVVSSQLLNGIRSVYEGKKFICTVN</sequence>
<feature type="domain" description="Response regulatory" evidence="1">
    <location>
        <begin position="18"/>
        <end position="134"/>
    </location>
</feature>
<dbReference type="InterPro" id="IPR051015">
    <property type="entry name" value="EvgA-like"/>
</dbReference>